<evidence type="ECO:0000313" key="2">
    <source>
        <dbReference type="Proteomes" id="UP000191518"/>
    </source>
</evidence>
<comment type="caution">
    <text evidence="1">The sequence shown here is derived from an EMBL/GenBank/DDBJ whole genome shotgun (WGS) entry which is preliminary data.</text>
</comment>
<gene>
    <name evidence="1" type="ORF">PENVUL_c062G05681</name>
</gene>
<dbReference type="AlphaFoldDB" id="A0A1V6RDT1"/>
<accession>A0A1V6RDT1</accession>
<proteinExistence type="predicted"/>
<dbReference type="Proteomes" id="UP000191518">
    <property type="component" value="Unassembled WGS sequence"/>
</dbReference>
<keyword evidence="2" id="KW-1185">Reference proteome</keyword>
<reference evidence="2" key="1">
    <citation type="journal article" date="2017" name="Nat. Microbiol.">
        <title>Global analysis of biosynthetic gene clusters reveals vast potential of secondary metabolite production in Penicillium species.</title>
        <authorList>
            <person name="Nielsen J.C."/>
            <person name="Grijseels S."/>
            <person name="Prigent S."/>
            <person name="Ji B."/>
            <person name="Dainat J."/>
            <person name="Nielsen K.F."/>
            <person name="Frisvad J.C."/>
            <person name="Workman M."/>
            <person name="Nielsen J."/>
        </authorList>
    </citation>
    <scope>NUCLEOTIDE SEQUENCE [LARGE SCALE GENOMIC DNA]</scope>
    <source>
        <strain evidence="2">IBT 29486</strain>
    </source>
</reference>
<evidence type="ECO:0000313" key="1">
    <source>
        <dbReference type="EMBL" id="OQD99715.1"/>
    </source>
</evidence>
<organism evidence="1 2">
    <name type="scientific">Penicillium vulpinum</name>
    <dbReference type="NCBI Taxonomy" id="29845"/>
    <lineage>
        <taxon>Eukaryota</taxon>
        <taxon>Fungi</taxon>
        <taxon>Dikarya</taxon>
        <taxon>Ascomycota</taxon>
        <taxon>Pezizomycotina</taxon>
        <taxon>Eurotiomycetes</taxon>
        <taxon>Eurotiomycetidae</taxon>
        <taxon>Eurotiales</taxon>
        <taxon>Aspergillaceae</taxon>
        <taxon>Penicillium</taxon>
    </lineage>
</organism>
<protein>
    <submittedName>
        <fullName evidence="1">Uncharacterized protein</fullName>
    </submittedName>
</protein>
<dbReference type="EMBL" id="MDYP01000062">
    <property type="protein sequence ID" value="OQD99715.1"/>
    <property type="molecule type" value="Genomic_DNA"/>
</dbReference>
<name>A0A1V6RDT1_9EURO</name>
<sequence>MKPRREPILQNKSKNQKRKLPNGFLFEKQVSSHKTNIEALLGQTIDEEPRQGLVSVNCQILDDKSTSCVRMPAC</sequence>